<evidence type="ECO:0000256" key="5">
    <source>
        <dbReference type="ARBA" id="ARBA00023163"/>
    </source>
</evidence>
<reference evidence="9 10" key="1">
    <citation type="submission" date="2021-11" db="EMBL/GenBank/DDBJ databases">
        <title>Aliifidinibius sp. nov., a new bacterium isolated from saline soil.</title>
        <authorList>
            <person name="Galisteo C."/>
            <person name="De La Haba R."/>
            <person name="Sanchez-Porro C."/>
            <person name="Ventosa A."/>
        </authorList>
    </citation>
    <scope>NUCLEOTIDE SEQUENCE [LARGE SCALE GENOMIC DNA]</scope>
    <source>
        <strain evidence="9 10">KACC 190600</strain>
    </source>
</reference>
<evidence type="ECO:0000256" key="1">
    <source>
        <dbReference type="ARBA" id="ARBA00005952"/>
    </source>
</evidence>
<dbReference type="PANTHER" id="PTHR11078:SF3">
    <property type="entry name" value="ANTITERMINATION NUSB DOMAIN-CONTAINING PROTEIN"/>
    <property type="match status" value="1"/>
</dbReference>
<keyword evidence="2 6" id="KW-0889">Transcription antitermination</keyword>
<comment type="function">
    <text evidence="6">Involved in transcription antitermination. Required for transcription of ribosomal RNA (rRNA) genes. Binds specifically to the boxA antiterminator sequence of the ribosomal RNA (rrn) operons.</text>
</comment>
<evidence type="ECO:0000256" key="3">
    <source>
        <dbReference type="ARBA" id="ARBA00022884"/>
    </source>
</evidence>
<protein>
    <recommendedName>
        <fullName evidence="6">Transcription antitermination protein NusB</fullName>
    </recommendedName>
    <alternativeName>
        <fullName evidence="6">Antitermination factor NusB</fullName>
    </alternativeName>
</protein>
<keyword evidence="4 6" id="KW-0805">Transcription regulation</keyword>
<gene>
    <name evidence="6 9" type="primary">nusB</name>
    <name evidence="9" type="ORF">LQ318_02955</name>
</gene>
<evidence type="ECO:0000259" key="8">
    <source>
        <dbReference type="Pfam" id="PF01029"/>
    </source>
</evidence>
<dbReference type="InterPro" id="IPR006027">
    <property type="entry name" value="NusB_RsmB_TIM44"/>
</dbReference>
<evidence type="ECO:0000313" key="10">
    <source>
        <dbReference type="Proteomes" id="UP001207337"/>
    </source>
</evidence>
<name>A0ABT3PVJ4_9BACT</name>
<keyword evidence="7" id="KW-0472">Membrane</keyword>
<evidence type="ECO:0000256" key="7">
    <source>
        <dbReference type="SAM" id="Phobius"/>
    </source>
</evidence>
<keyword evidence="5 6" id="KW-0804">Transcription</keyword>
<dbReference type="CDD" id="cd00619">
    <property type="entry name" value="Terminator_NusB"/>
    <property type="match status" value="1"/>
</dbReference>
<dbReference type="RefSeq" id="WP_265787391.1">
    <property type="nucleotide sequence ID" value="NZ_BAABRS010000001.1"/>
</dbReference>
<feature type="domain" description="NusB/RsmB/TIM44" evidence="8">
    <location>
        <begin position="39"/>
        <end position="164"/>
    </location>
</feature>
<comment type="caution">
    <text evidence="9">The sequence shown here is derived from an EMBL/GenBank/DDBJ whole genome shotgun (WGS) entry which is preliminary data.</text>
</comment>
<keyword evidence="3 6" id="KW-0694">RNA-binding</keyword>
<sequence length="187" mass="21541">MGLVSKNKYFIHLAFSCRVGFVFLSFLKFSPIYSMSQRRKARKAVLQALYANAISKGKWTHITNSVLKPRLKDDKENFKFAERLFLKAVNNSETVDEIIQNHINNWKIERLNTIDRLILEMAITEFLFFEEIPPKVTINEAIEIAKKFSTKQSGNFVNGILDSALEQLQKDGRINKKGRGLIETSLN</sequence>
<feature type="transmembrane region" description="Helical" evidence="7">
    <location>
        <begin position="12"/>
        <end position="33"/>
    </location>
</feature>
<dbReference type="NCBIfam" id="TIGR01951">
    <property type="entry name" value="nusB"/>
    <property type="match status" value="1"/>
</dbReference>
<evidence type="ECO:0000313" key="9">
    <source>
        <dbReference type="EMBL" id="MCW9711853.1"/>
    </source>
</evidence>
<dbReference type="Proteomes" id="UP001207337">
    <property type="component" value="Unassembled WGS sequence"/>
</dbReference>
<dbReference type="EMBL" id="JAJNDC010000001">
    <property type="protein sequence ID" value="MCW9711853.1"/>
    <property type="molecule type" value="Genomic_DNA"/>
</dbReference>
<evidence type="ECO:0000256" key="4">
    <source>
        <dbReference type="ARBA" id="ARBA00023015"/>
    </source>
</evidence>
<proteinExistence type="inferred from homology"/>
<dbReference type="InterPro" id="IPR011605">
    <property type="entry name" value="NusB_fam"/>
</dbReference>
<dbReference type="Gene3D" id="1.10.940.10">
    <property type="entry name" value="NusB-like"/>
    <property type="match status" value="1"/>
</dbReference>
<accession>A0ABT3PVJ4</accession>
<keyword evidence="7" id="KW-1133">Transmembrane helix</keyword>
<organism evidence="9 10">
    <name type="scientific">Fodinibius salicampi</name>
    <dbReference type="NCBI Taxonomy" id="1920655"/>
    <lineage>
        <taxon>Bacteria</taxon>
        <taxon>Pseudomonadati</taxon>
        <taxon>Balneolota</taxon>
        <taxon>Balneolia</taxon>
        <taxon>Balneolales</taxon>
        <taxon>Balneolaceae</taxon>
        <taxon>Fodinibius</taxon>
    </lineage>
</organism>
<dbReference type="HAMAP" id="MF_00073">
    <property type="entry name" value="NusB"/>
    <property type="match status" value="1"/>
</dbReference>
<dbReference type="InterPro" id="IPR035926">
    <property type="entry name" value="NusB-like_sf"/>
</dbReference>
<keyword evidence="10" id="KW-1185">Reference proteome</keyword>
<keyword evidence="7" id="KW-0812">Transmembrane</keyword>
<comment type="similarity">
    <text evidence="1 6">Belongs to the NusB family.</text>
</comment>
<evidence type="ECO:0000256" key="6">
    <source>
        <dbReference type="HAMAP-Rule" id="MF_00073"/>
    </source>
</evidence>
<dbReference type="PANTHER" id="PTHR11078">
    <property type="entry name" value="N UTILIZATION SUBSTANCE PROTEIN B-RELATED"/>
    <property type="match status" value="1"/>
</dbReference>
<dbReference type="SUPFAM" id="SSF48013">
    <property type="entry name" value="NusB-like"/>
    <property type="match status" value="1"/>
</dbReference>
<dbReference type="Pfam" id="PF01029">
    <property type="entry name" value="NusB"/>
    <property type="match status" value="1"/>
</dbReference>
<evidence type="ECO:0000256" key="2">
    <source>
        <dbReference type="ARBA" id="ARBA00022814"/>
    </source>
</evidence>